<accession>A0ABP0MTD0</accession>
<dbReference type="InterPro" id="IPR025423">
    <property type="entry name" value="TMEM205-like"/>
</dbReference>
<keyword evidence="3 5" id="KW-1133">Transmembrane helix</keyword>
<dbReference type="EMBL" id="CAXAMN010019668">
    <property type="protein sequence ID" value="CAK9054747.1"/>
    <property type="molecule type" value="Genomic_DNA"/>
</dbReference>
<dbReference type="Proteomes" id="UP001642484">
    <property type="component" value="Unassembled WGS sequence"/>
</dbReference>
<keyword evidence="8" id="KW-1185">Reference proteome</keyword>
<reference evidence="7 8" key="1">
    <citation type="submission" date="2024-02" db="EMBL/GenBank/DDBJ databases">
        <authorList>
            <person name="Chen Y."/>
            <person name="Shah S."/>
            <person name="Dougan E. K."/>
            <person name="Thang M."/>
            <person name="Chan C."/>
        </authorList>
    </citation>
    <scope>NUCLEOTIDE SEQUENCE [LARGE SCALE GENOMIC DNA]</scope>
</reference>
<keyword evidence="2 5" id="KW-0812">Transmembrane</keyword>
<evidence type="ECO:0000256" key="4">
    <source>
        <dbReference type="ARBA" id="ARBA00023136"/>
    </source>
</evidence>
<feature type="transmembrane region" description="Helical" evidence="5">
    <location>
        <begin position="135"/>
        <end position="157"/>
    </location>
</feature>
<comment type="subcellular location">
    <subcellularLocation>
        <location evidence="1">Membrane</location>
    </subcellularLocation>
</comment>
<organism evidence="7 8">
    <name type="scientific">Durusdinium trenchii</name>
    <dbReference type="NCBI Taxonomy" id="1381693"/>
    <lineage>
        <taxon>Eukaryota</taxon>
        <taxon>Sar</taxon>
        <taxon>Alveolata</taxon>
        <taxon>Dinophyceae</taxon>
        <taxon>Suessiales</taxon>
        <taxon>Symbiodiniaceae</taxon>
        <taxon>Durusdinium</taxon>
    </lineage>
</organism>
<evidence type="ECO:0000259" key="6">
    <source>
        <dbReference type="Pfam" id="PF13664"/>
    </source>
</evidence>
<proteinExistence type="predicted"/>
<sequence>MCNPIRCKGLRCSFTFYQLSHGANVNIFIYFVLAGLFKSKFCELWQILKPCVPEAACFPEYFALQSGSCILALGGAPSSWAKLLMTIATMLALVNQLVLGPRTAQLMVKLYDTSTGSADQPLLDGSSDVKKTFGMVHGISMLLDLLNLFAVFAYLCMVAG</sequence>
<protein>
    <recommendedName>
        <fullName evidence="6">TMEM205-like domain-containing protein</fullName>
    </recommendedName>
</protein>
<evidence type="ECO:0000256" key="2">
    <source>
        <dbReference type="ARBA" id="ARBA00022692"/>
    </source>
</evidence>
<feature type="domain" description="TMEM205-like" evidence="6">
    <location>
        <begin position="56"/>
        <end position="109"/>
    </location>
</feature>
<evidence type="ECO:0000256" key="1">
    <source>
        <dbReference type="ARBA" id="ARBA00004370"/>
    </source>
</evidence>
<evidence type="ECO:0000256" key="3">
    <source>
        <dbReference type="ARBA" id="ARBA00022989"/>
    </source>
</evidence>
<comment type="caution">
    <text evidence="7">The sequence shown here is derived from an EMBL/GenBank/DDBJ whole genome shotgun (WGS) entry which is preliminary data.</text>
</comment>
<evidence type="ECO:0000256" key="5">
    <source>
        <dbReference type="SAM" id="Phobius"/>
    </source>
</evidence>
<evidence type="ECO:0000313" key="8">
    <source>
        <dbReference type="Proteomes" id="UP001642484"/>
    </source>
</evidence>
<name>A0ABP0MTD0_9DINO</name>
<dbReference type="Pfam" id="PF13664">
    <property type="entry name" value="DUF4149"/>
    <property type="match status" value="1"/>
</dbReference>
<gene>
    <name evidence="7" type="ORF">CCMP2556_LOCUS27333</name>
</gene>
<evidence type="ECO:0000313" key="7">
    <source>
        <dbReference type="EMBL" id="CAK9054747.1"/>
    </source>
</evidence>
<keyword evidence="4 5" id="KW-0472">Membrane</keyword>